<evidence type="ECO:0000256" key="1">
    <source>
        <dbReference type="SAM" id="MobiDB-lite"/>
    </source>
</evidence>
<proteinExistence type="predicted"/>
<sequence>MKQKGVGWWNPEKKQEIEKRRKGGGREHLTWRREEDKIGRGKGRLESGEE</sequence>
<accession>A0A834SGU3</accession>
<dbReference type="AlphaFoldDB" id="A0A834SGU3"/>
<evidence type="ECO:0000313" key="3">
    <source>
        <dbReference type="Proteomes" id="UP000634136"/>
    </source>
</evidence>
<protein>
    <submittedName>
        <fullName evidence="2">Uncharacterized protein</fullName>
    </submittedName>
</protein>
<evidence type="ECO:0000313" key="2">
    <source>
        <dbReference type="EMBL" id="KAF7803319.1"/>
    </source>
</evidence>
<keyword evidence="3" id="KW-1185">Reference proteome</keyword>
<feature type="region of interest" description="Disordered" evidence="1">
    <location>
        <begin position="1"/>
        <end position="50"/>
    </location>
</feature>
<gene>
    <name evidence="2" type="ORF">G2W53_042430</name>
</gene>
<feature type="compositionally biased region" description="Basic and acidic residues" evidence="1">
    <location>
        <begin position="11"/>
        <end position="50"/>
    </location>
</feature>
<name>A0A834SGU3_9FABA</name>
<dbReference type="Proteomes" id="UP000634136">
    <property type="component" value="Unassembled WGS sequence"/>
</dbReference>
<dbReference type="EMBL" id="JAAIUW010000013">
    <property type="protein sequence ID" value="KAF7803319.1"/>
    <property type="molecule type" value="Genomic_DNA"/>
</dbReference>
<reference evidence="2" key="1">
    <citation type="submission" date="2020-09" db="EMBL/GenBank/DDBJ databases">
        <title>Genome-Enabled Discovery of Anthraquinone Biosynthesis in Senna tora.</title>
        <authorList>
            <person name="Kang S.-H."/>
            <person name="Pandey R.P."/>
            <person name="Lee C.-M."/>
            <person name="Sim J.-S."/>
            <person name="Jeong J.-T."/>
            <person name="Choi B.-S."/>
            <person name="Jung M."/>
            <person name="Ginzburg D."/>
            <person name="Zhao K."/>
            <person name="Won S.Y."/>
            <person name="Oh T.-J."/>
            <person name="Yu Y."/>
            <person name="Kim N.-H."/>
            <person name="Lee O.R."/>
            <person name="Lee T.-H."/>
            <person name="Bashyal P."/>
            <person name="Kim T.-S."/>
            <person name="Lee W.-H."/>
            <person name="Kawkins C."/>
            <person name="Kim C.-K."/>
            <person name="Kim J.S."/>
            <person name="Ahn B.O."/>
            <person name="Rhee S.Y."/>
            <person name="Sohng J.K."/>
        </authorList>
    </citation>
    <scope>NUCLEOTIDE SEQUENCE</scope>
    <source>
        <tissue evidence="2">Leaf</tissue>
    </source>
</reference>
<organism evidence="2 3">
    <name type="scientific">Senna tora</name>
    <dbReference type="NCBI Taxonomy" id="362788"/>
    <lineage>
        <taxon>Eukaryota</taxon>
        <taxon>Viridiplantae</taxon>
        <taxon>Streptophyta</taxon>
        <taxon>Embryophyta</taxon>
        <taxon>Tracheophyta</taxon>
        <taxon>Spermatophyta</taxon>
        <taxon>Magnoliopsida</taxon>
        <taxon>eudicotyledons</taxon>
        <taxon>Gunneridae</taxon>
        <taxon>Pentapetalae</taxon>
        <taxon>rosids</taxon>
        <taxon>fabids</taxon>
        <taxon>Fabales</taxon>
        <taxon>Fabaceae</taxon>
        <taxon>Caesalpinioideae</taxon>
        <taxon>Cassia clade</taxon>
        <taxon>Senna</taxon>
    </lineage>
</organism>
<comment type="caution">
    <text evidence="2">The sequence shown here is derived from an EMBL/GenBank/DDBJ whole genome shotgun (WGS) entry which is preliminary data.</text>
</comment>